<organism evidence="2 3">
    <name type="scientific">Saponaria officinalis</name>
    <name type="common">Common soapwort</name>
    <name type="synonym">Lychnis saponaria</name>
    <dbReference type="NCBI Taxonomy" id="3572"/>
    <lineage>
        <taxon>Eukaryota</taxon>
        <taxon>Viridiplantae</taxon>
        <taxon>Streptophyta</taxon>
        <taxon>Embryophyta</taxon>
        <taxon>Tracheophyta</taxon>
        <taxon>Spermatophyta</taxon>
        <taxon>Magnoliopsida</taxon>
        <taxon>eudicotyledons</taxon>
        <taxon>Gunneridae</taxon>
        <taxon>Pentapetalae</taxon>
        <taxon>Caryophyllales</taxon>
        <taxon>Caryophyllaceae</taxon>
        <taxon>Caryophylleae</taxon>
        <taxon>Saponaria</taxon>
    </lineage>
</organism>
<name>A0AAW1I012_SAPOF</name>
<feature type="region of interest" description="Disordered" evidence="1">
    <location>
        <begin position="1"/>
        <end position="61"/>
    </location>
</feature>
<feature type="compositionally biased region" description="Basic and acidic residues" evidence="1">
    <location>
        <begin position="42"/>
        <end position="57"/>
    </location>
</feature>
<dbReference type="EMBL" id="JBDFQZ010000010">
    <property type="protein sequence ID" value="KAK9681927.1"/>
    <property type="molecule type" value="Genomic_DNA"/>
</dbReference>
<feature type="region of interest" description="Disordered" evidence="1">
    <location>
        <begin position="883"/>
        <end position="926"/>
    </location>
</feature>
<feature type="region of interest" description="Disordered" evidence="1">
    <location>
        <begin position="411"/>
        <end position="445"/>
    </location>
</feature>
<feature type="compositionally biased region" description="Basic residues" evidence="1">
    <location>
        <begin position="1"/>
        <end position="21"/>
    </location>
</feature>
<dbReference type="InterPro" id="IPR038765">
    <property type="entry name" value="Papain-like_cys_pep_sf"/>
</dbReference>
<sequence length="1160" mass="133388">MKKSPKACAKKQKQNPKKTEKKRNLVTNKKSPKASAKKQKIVRAEAEDVSPENHTDTETISDEEPLTKLKKIKLVAKQSSDGTVKKKKKADNKFVTKCRPNKLVDVIKKLNDRQKKAVREMGFGGLLDLKITFIPQGIVEWLLRDFQHTSLMFKANKIEFLLSKDDVHDIFQLPRVGEKVELIPTGNSNKTCATDLLKTEWRKKFGLENKVEPLQLNLLQSRLMSCEDAEDEFKKMFVLYTMSVFLAPTSNYTLDFKLLKTVEDVSNIRNRDWFMYVFEQLVESVRVFKTGGGRKSFVSGCILVLMLSYLDRIDFKGEVSPHSLPLIKHWDDKKLSKRVRNEESEPQTGDEYMLIKLPPGIENDKQIRAKAADDIHAIFLRMMRDFALFYKRYTDNMEEFKEKTAELLINDPKSDNLGSDKATTDETPSKDNLSAEHAGETSSQLQQTLPFLKDPIYHNFVDGLVMRAKEMNEFAKGMPSFDIWTDMLILQYKELHKKYGGCTDKDLNSDCEDIVGDEMNKSVDDDSHLDDIVSEAVGYTGDCVNESGSTISDYFLHSETVPNCALLETEKLGCTIDCGKPDKEMRLVSEWMLESRGLVEPVLKHRKEVMDYCFVKDNIYEASERLASYGYYHFLTRSDVQSLLPGVMIQSAVIECWSILMNALSMKEQEASAPKRLFFGLTHADPLEKLLDTDKKYSGQIENLKKEIFAAWDIWSTVGAQKTKVESDLVFLPLLTGDHYLCVCVNFKAETVDFLDNRVYKKFRETKYRKLANLTARTFGSYLQMNGIEKGEKVKTFPIVNREFKWQSTDDNLDCGLFMMIHMMFYYRRMFECDLKDEKKRELYRAEVASILIMSDYNENRDETMNTIKKFSEQKESVELNIFEEREERSEGADATKEGEVTPKSKIQGKKSSPTSVLGSRRKGESDGLGCTYDCGLADDKALVVSKFMRANQALCSNLLRLRKEVVDYCLLDDYTFTKDETVAMYSDEEYLTREDILSICPTTYLTGRMIECWAHLLNDIEYKDPSSSTLIFFGIRHMDAVHSIYSQQHEEGDEDVGMISKIFRAWDHFIVISKVNCNLKAKIIFVPMLFEDHFFCVCVNVEKAKIEVLDNTCYRNWQSTTVYKLAEIVASCMSKYLEGKKIPGADKIIDFDIVNLQFP</sequence>
<accession>A0AAW1I012</accession>
<keyword evidence="3" id="KW-1185">Reference proteome</keyword>
<evidence type="ECO:0008006" key="4">
    <source>
        <dbReference type="Google" id="ProtNLM"/>
    </source>
</evidence>
<protein>
    <recommendedName>
        <fullName evidence="4">Ubiquitin-like protease family profile domain-containing protein</fullName>
    </recommendedName>
</protein>
<dbReference type="SUPFAM" id="SSF54001">
    <property type="entry name" value="Cysteine proteinases"/>
    <property type="match status" value="2"/>
</dbReference>
<feature type="compositionally biased region" description="Basic residues" evidence="1">
    <location>
        <begin position="30"/>
        <end position="41"/>
    </location>
</feature>
<dbReference type="Gene3D" id="3.40.395.10">
    <property type="entry name" value="Adenoviral Proteinase, Chain A"/>
    <property type="match status" value="2"/>
</dbReference>
<evidence type="ECO:0000313" key="2">
    <source>
        <dbReference type="EMBL" id="KAK9681927.1"/>
    </source>
</evidence>
<evidence type="ECO:0000256" key="1">
    <source>
        <dbReference type="SAM" id="MobiDB-lite"/>
    </source>
</evidence>
<reference evidence="2" key="1">
    <citation type="submission" date="2024-03" db="EMBL/GenBank/DDBJ databases">
        <title>WGS assembly of Saponaria officinalis var. Norfolk2.</title>
        <authorList>
            <person name="Jenkins J."/>
            <person name="Shu S."/>
            <person name="Grimwood J."/>
            <person name="Barry K."/>
            <person name="Goodstein D."/>
            <person name="Schmutz J."/>
            <person name="Leebens-Mack J."/>
            <person name="Osbourn A."/>
        </authorList>
    </citation>
    <scope>NUCLEOTIDE SEQUENCE [LARGE SCALE GENOMIC DNA]</scope>
    <source>
        <strain evidence="2">JIC</strain>
    </source>
</reference>
<feature type="compositionally biased region" description="Basic and acidic residues" evidence="1">
    <location>
        <begin position="883"/>
        <end position="903"/>
    </location>
</feature>
<proteinExistence type="predicted"/>
<feature type="compositionally biased region" description="Basic and acidic residues" evidence="1">
    <location>
        <begin position="422"/>
        <end position="439"/>
    </location>
</feature>
<comment type="caution">
    <text evidence="2">The sequence shown here is derived from an EMBL/GenBank/DDBJ whole genome shotgun (WGS) entry which is preliminary data.</text>
</comment>
<gene>
    <name evidence="2" type="ORF">RND81_10G037600</name>
</gene>
<dbReference type="PANTHER" id="PTHR34835:SF34">
    <property type="entry name" value="OS08G0555500 PROTEIN"/>
    <property type="match status" value="1"/>
</dbReference>
<dbReference type="Proteomes" id="UP001443914">
    <property type="component" value="Unassembled WGS sequence"/>
</dbReference>
<dbReference type="AlphaFoldDB" id="A0AAW1I012"/>
<dbReference type="PANTHER" id="PTHR34835">
    <property type="entry name" value="OS07G0283600 PROTEIN-RELATED"/>
    <property type="match status" value="1"/>
</dbReference>
<evidence type="ECO:0000313" key="3">
    <source>
        <dbReference type="Proteomes" id="UP001443914"/>
    </source>
</evidence>